<reference evidence="1" key="2">
    <citation type="submission" date="2021-03" db="EMBL/GenBank/DDBJ databases">
        <title>Alternative transmission patterns in independently acquired nutritional co-symbionts of Dictyopharidae planthoppers.</title>
        <authorList>
            <person name="Michalik A."/>
            <person name="Lukasik P."/>
        </authorList>
    </citation>
    <scope>NUCLEOTIDE SEQUENCE</scope>
    <source>
        <strain evidence="1">DICMUL</strain>
    </source>
</reference>
<accession>A0A974X783</accession>
<gene>
    <name evidence="1" type="ORF">JSR02_00115</name>
</gene>
<protein>
    <submittedName>
        <fullName evidence="1">Uncharacterized protein</fullName>
    </submittedName>
</protein>
<organism evidence="1 2">
    <name type="scientific">Candidatus Vidania fulgoroideorum</name>
    <dbReference type="NCBI Taxonomy" id="881286"/>
    <lineage>
        <taxon>Bacteria</taxon>
        <taxon>Pseudomonadati</taxon>
        <taxon>Pseudomonadota</taxon>
        <taxon>Betaproteobacteria</taxon>
        <taxon>Candidatus Vidania</taxon>
    </lineage>
</organism>
<reference evidence="1" key="1">
    <citation type="submission" date="2021-02" db="EMBL/GenBank/DDBJ databases">
        <authorList>
            <person name="Franco D."/>
        </authorList>
    </citation>
    <scope>NUCLEOTIDE SEQUENCE</scope>
    <source>
        <strain evidence="1">DICMUL</strain>
    </source>
</reference>
<evidence type="ECO:0000313" key="1">
    <source>
        <dbReference type="EMBL" id="QSW37860.1"/>
    </source>
</evidence>
<dbReference type="EMBL" id="CP071410">
    <property type="protein sequence ID" value="QSW37860.1"/>
    <property type="molecule type" value="Genomic_DNA"/>
</dbReference>
<dbReference type="AlphaFoldDB" id="A0A974X783"/>
<name>A0A974X783_9PROT</name>
<dbReference type="Proteomes" id="UP000663602">
    <property type="component" value="Chromosome"/>
</dbReference>
<sequence>MIKIFIRDQLIHNTKVIAGILQYDNKRLPILIENTIETQLQKKKSVIQIQLHNTHLHTYIENYSREILNNKLKNIILTHSHTPRKYIIKTRYSNYKQSDLFKNTKKSIYSNIKSLKINSLTTTQTPSYIQLNTLKIKTPIKIKHLKTLRHKIKNFKNIKNTPLFTF</sequence>
<evidence type="ECO:0000313" key="2">
    <source>
        <dbReference type="Proteomes" id="UP000663602"/>
    </source>
</evidence>
<proteinExistence type="predicted"/>